<dbReference type="EMBL" id="CP054475">
    <property type="protein sequence ID" value="UXD89298.1"/>
    <property type="molecule type" value="Genomic_DNA"/>
</dbReference>
<dbReference type="SUPFAM" id="SSF88713">
    <property type="entry name" value="Glycoside hydrolase/deacetylase"/>
    <property type="match status" value="1"/>
</dbReference>
<feature type="signal peptide" evidence="1">
    <location>
        <begin position="1"/>
        <end position="21"/>
    </location>
</feature>
<dbReference type="PANTHER" id="PTHR30105:SF2">
    <property type="entry name" value="DIVERGENT POLYSACCHARIDE DEACETYLASE SUPERFAMILY"/>
    <property type="match status" value="1"/>
</dbReference>
<keyword evidence="3" id="KW-1185">Reference proteome</keyword>
<dbReference type="Gene3D" id="3.20.20.370">
    <property type="entry name" value="Glycoside hydrolase/deacetylase"/>
    <property type="match status" value="1"/>
</dbReference>
<sequence>MASLFTLFSLIAAAASPTGDAAPIQKRAPETAATTAGYAELLLILDDIGNNQRLGQRAVELPGPLNLAFLPHTPHAAHLAAAAFSRQHGILLHAPMANEKGARLGPGALTGEMDQASLQQTLTSSLAAIPHVQGLNNHMGSLLTQKPDAMRWVMQVAQQQGLFFVDSLTSPKSVALQQARAAGIPALERDVFLDNDTRPEALERQFRQAVQLAKRRGYAVLIGHPYPETLDFLARELPNLNARQVRLSRIDHFLQQRLWLPLQPPALAPSRYLLRTSGASLQP</sequence>
<accession>A0ABY6AFJ8</accession>
<dbReference type="InterPro" id="IPR006837">
    <property type="entry name" value="Divergent_DAC"/>
</dbReference>
<gene>
    <name evidence="2" type="ORF">HUF19_03390</name>
</gene>
<evidence type="ECO:0000313" key="2">
    <source>
        <dbReference type="EMBL" id="UXD89298.1"/>
    </source>
</evidence>
<evidence type="ECO:0000313" key="3">
    <source>
        <dbReference type="Proteomes" id="UP001065322"/>
    </source>
</evidence>
<dbReference type="CDD" id="cd10936">
    <property type="entry name" value="CE4_DAC2"/>
    <property type="match status" value="1"/>
</dbReference>
<dbReference type="InterPro" id="IPR011330">
    <property type="entry name" value="Glyco_hydro/deAcase_b/a-brl"/>
</dbReference>
<dbReference type="Proteomes" id="UP001065322">
    <property type="component" value="Chromosome"/>
</dbReference>
<name>A0ABY6AFJ8_9GAMM</name>
<keyword evidence="1" id="KW-0732">Signal</keyword>
<organism evidence="2 3">
    <name type="scientific">Thalassolituus hydrocarboniclasticus</name>
    <dbReference type="NCBI Taxonomy" id="2742796"/>
    <lineage>
        <taxon>Bacteria</taxon>
        <taxon>Pseudomonadati</taxon>
        <taxon>Pseudomonadota</taxon>
        <taxon>Gammaproteobacteria</taxon>
        <taxon>Oceanospirillales</taxon>
        <taxon>Oceanospirillaceae</taxon>
        <taxon>Thalassolituus</taxon>
    </lineage>
</organism>
<dbReference type="PANTHER" id="PTHR30105">
    <property type="entry name" value="UNCHARACTERIZED YIBQ-RELATED"/>
    <property type="match status" value="1"/>
</dbReference>
<protein>
    <submittedName>
        <fullName evidence="2">Divergent polysaccharide deacetylase family protein</fullName>
    </submittedName>
</protein>
<reference evidence="3" key="1">
    <citation type="submission" date="2020-06" db="EMBL/GenBank/DDBJ databases">
        <title>Thalassolituus marinus alknpb1M-1, a hydrocarbon-degrading bacterium isolated from the deep-sea overlying water using an in-situ strategy from the South China Sea basin.</title>
        <authorList>
            <person name="Dong C."/>
            <person name="Chen Y."/>
            <person name="Shao Z."/>
        </authorList>
    </citation>
    <scope>NUCLEOTIDE SEQUENCE [LARGE SCALE GENOMIC DNA]</scope>
    <source>
        <strain evidence="3">alknpb1M-1</strain>
    </source>
</reference>
<evidence type="ECO:0000256" key="1">
    <source>
        <dbReference type="SAM" id="SignalP"/>
    </source>
</evidence>
<feature type="chain" id="PRO_5045189562" evidence="1">
    <location>
        <begin position="22"/>
        <end position="283"/>
    </location>
</feature>
<dbReference type="Pfam" id="PF04748">
    <property type="entry name" value="Polysacc_deac_2"/>
    <property type="match status" value="1"/>
</dbReference>
<proteinExistence type="predicted"/>